<dbReference type="EC" id="6.1.1.6" evidence="8"/>
<evidence type="ECO:0000313" key="11">
    <source>
        <dbReference type="EMBL" id="WXA92443.1"/>
    </source>
</evidence>
<evidence type="ECO:0000256" key="6">
    <source>
        <dbReference type="ARBA" id="ARBA00023146"/>
    </source>
</evidence>
<comment type="cofactor">
    <cofactor evidence="8">
        <name>Mg(2+)</name>
        <dbReference type="ChEBI" id="CHEBI:18420"/>
    </cofactor>
    <text evidence="8">Binds 3 Mg(2+) ions per subunit.</text>
</comment>
<dbReference type="Pfam" id="PF01336">
    <property type="entry name" value="tRNA_anti-codon"/>
    <property type="match status" value="1"/>
</dbReference>
<sequence length="569" mass="64341">MSPSDPNAPSPRAPQGSSLGSAEQALLEARRAKAQRVRARGENPFANDVVPRLPGSETKDIGQLRAFAEPARADGKYGEDAVKKLAEGRTFHVHGRIIAHRSAGGLSFLRLRDRSGEIQLLVSQAALGEEYARLDDFDIGDIIEAEGTLTASKRGELSIEPARLRLLTKAMRPLPEKWHGLSDVETRYRQRYVDLIANPGVAEVFRARSYIVRAIRATFDEADFLEVETPTLNTLIGGAVARPFVTHHNALDMELFMRIAPELYLKRLIVGGLERVYEIGRCYRNEGISTRHNPEFTMLEFYWAYATYETLMDFTETLLRRVDAQLARAMPEAHRTWVEARTFTFEEPFVRLPMEDAVKRAAERTQIADWVRAVEKSGAGLVDLLRADFGERIKEWSKSSPRAKAIDWGNFRKGMLKCENDGERLFALYEYLSEPFLVEDYRSADGSKSLPVFVKDHPYETSPLSRRNDLRPELVDRFELFVSGRELCNAFSELNDPEDQAERFRAQVAMKAKGAEETMDYDEDYVRALEHAMPPTAGLGLGIDRLTMLLTNAPSIRDVILFPLLRAEV</sequence>
<dbReference type="InterPro" id="IPR045864">
    <property type="entry name" value="aa-tRNA-synth_II/BPL/LPL"/>
</dbReference>
<dbReference type="InterPro" id="IPR006195">
    <property type="entry name" value="aa-tRNA-synth_II"/>
</dbReference>
<feature type="binding site" evidence="8">
    <location>
        <position position="486"/>
    </location>
    <ligand>
        <name>Mg(2+)</name>
        <dbReference type="ChEBI" id="CHEBI:18420"/>
        <label>1</label>
    </ligand>
</feature>
<dbReference type="InterPro" id="IPR004364">
    <property type="entry name" value="Aa-tRNA-synt_II"/>
</dbReference>
<dbReference type="Gene3D" id="3.30.930.10">
    <property type="entry name" value="Bira Bifunctional Protein, Domain 2"/>
    <property type="match status" value="1"/>
</dbReference>
<dbReference type="PANTHER" id="PTHR42918">
    <property type="entry name" value="LYSYL-TRNA SYNTHETASE"/>
    <property type="match status" value="1"/>
</dbReference>
<dbReference type="Pfam" id="PF00152">
    <property type="entry name" value="tRNA-synt_2"/>
    <property type="match status" value="1"/>
</dbReference>
<evidence type="ECO:0000256" key="4">
    <source>
        <dbReference type="ARBA" id="ARBA00022741"/>
    </source>
</evidence>
<keyword evidence="4 8" id="KW-0547">Nucleotide-binding</keyword>
<comment type="subcellular location">
    <subcellularLocation>
        <location evidence="8">Cytoplasm</location>
    </subcellularLocation>
</comment>
<feature type="binding site" evidence="8">
    <location>
        <position position="479"/>
    </location>
    <ligand>
        <name>Mg(2+)</name>
        <dbReference type="ChEBI" id="CHEBI:18420"/>
        <label>1</label>
    </ligand>
</feature>
<keyword evidence="5 8" id="KW-0067">ATP-binding</keyword>
<feature type="compositionally biased region" description="Pro residues" evidence="9">
    <location>
        <begin position="1"/>
        <end position="12"/>
    </location>
</feature>
<comment type="catalytic activity">
    <reaction evidence="7 8">
        <text>tRNA(Lys) + L-lysine + ATP = L-lysyl-tRNA(Lys) + AMP + diphosphate</text>
        <dbReference type="Rhea" id="RHEA:20792"/>
        <dbReference type="Rhea" id="RHEA-COMP:9696"/>
        <dbReference type="Rhea" id="RHEA-COMP:9697"/>
        <dbReference type="ChEBI" id="CHEBI:30616"/>
        <dbReference type="ChEBI" id="CHEBI:32551"/>
        <dbReference type="ChEBI" id="CHEBI:33019"/>
        <dbReference type="ChEBI" id="CHEBI:78442"/>
        <dbReference type="ChEBI" id="CHEBI:78529"/>
        <dbReference type="ChEBI" id="CHEBI:456215"/>
        <dbReference type="EC" id="6.1.1.6"/>
    </reaction>
</comment>
<comment type="subunit">
    <text evidence="8">Homodimer.</text>
</comment>
<dbReference type="PANTHER" id="PTHR42918:SF15">
    <property type="entry name" value="LYSINE--TRNA LIGASE, CHLOROPLASTIC_MITOCHONDRIAL"/>
    <property type="match status" value="1"/>
</dbReference>
<evidence type="ECO:0000256" key="5">
    <source>
        <dbReference type="ARBA" id="ARBA00022840"/>
    </source>
</evidence>
<dbReference type="EMBL" id="CP089982">
    <property type="protein sequence ID" value="WXA92443.1"/>
    <property type="molecule type" value="Genomic_DNA"/>
</dbReference>
<dbReference type="CDD" id="cd04322">
    <property type="entry name" value="LysRS_N"/>
    <property type="match status" value="1"/>
</dbReference>
<dbReference type="InterPro" id="IPR044136">
    <property type="entry name" value="Lys-tRNA-ligase_II_N"/>
</dbReference>
<proteinExistence type="inferred from homology"/>
<feature type="region of interest" description="Disordered" evidence="9">
    <location>
        <begin position="1"/>
        <end position="54"/>
    </location>
</feature>
<dbReference type="RefSeq" id="WP_394843046.1">
    <property type="nucleotide sequence ID" value="NZ_CP089982.1"/>
</dbReference>
<evidence type="ECO:0000256" key="3">
    <source>
        <dbReference type="ARBA" id="ARBA00022723"/>
    </source>
</evidence>
<keyword evidence="12" id="KW-1185">Reference proteome</keyword>
<gene>
    <name evidence="8" type="primary">lysS</name>
    <name evidence="11" type="ORF">LZC95_39085</name>
</gene>
<feature type="domain" description="Aminoacyl-transfer RNA synthetases class-II family profile" evidence="10">
    <location>
        <begin position="205"/>
        <end position="563"/>
    </location>
</feature>
<name>A0ABZ2K127_9BACT</name>
<dbReference type="Proteomes" id="UP001379533">
    <property type="component" value="Chromosome"/>
</dbReference>
<dbReference type="GO" id="GO:0016874">
    <property type="term" value="F:ligase activity"/>
    <property type="evidence" value="ECO:0007669"/>
    <property type="project" value="UniProtKB-KW"/>
</dbReference>
<keyword evidence="8" id="KW-0963">Cytoplasm</keyword>
<dbReference type="SUPFAM" id="SSF55681">
    <property type="entry name" value="Class II aaRS and biotin synthetases"/>
    <property type="match status" value="1"/>
</dbReference>
<feature type="binding site" evidence="8">
    <location>
        <position position="486"/>
    </location>
    <ligand>
        <name>Mg(2+)</name>
        <dbReference type="ChEBI" id="CHEBI:18420"/>
        <label>2</label>
    </ligand>
</feature>
<evidence type="ECO:0000259" key="10">
    <source>
        <dbReference type="PROSITE" id="PS50862"/>
    </source>
</evidence>
<reference evidence="11 12" key="1">
    <citation type="submission" date="2021-12" db="EMBL/GenBank/DDBJ databases">
        <title>Discovery of the Pendulisporaceae a myxobacterial family with distinct sporulation behavior and unique specialized metabolism.</title>
        <authorList>
            <person name="Garcia R."/>
            <person name="Popoff A."/>
            <person name="Bader C.D."/>
            <person name="Loehr J."/>
            <person name="Walesch S."/>
            <person name="Walt C."/>
            <person name="Boldt J."/>
            <person name="Bunk B."/>
            <person name="Haeckl F.J.F.P.J."/>
            <person name="Gunesch A.P."/>
            <person name="Birkelbach J."/>
            <person name="Nuebel U."/>
            <person name="Pietschmann T."/>
            <person name="Bach T."/>
            <person name="Mueller R."/>
        </authorList>
    </citation>
    <scope>NUCLEOTIDE SEQUENCE [LARGE SCALE GENOMIC DNA]</scope>
    <source>
        <strain evidence="11 12">MSr12523</strain>
    </source>
</reference>
<dbReference type="CDD" id="cd00775">
    <property type="entry name" value="LysRS_core"/>
    <property type="match status" value="1"/>
</dbReference>
<organism evidence="11 12">
    <name type="scientific">Pendulispora brunnea</name>
    <dbReference type="NCBI Taxonomy" id="2905690"/>
    <lineage>
        <taxon>Bacteria</taxon>
        <taxon>Pseudomonadati</taxon>
        <taxon>Myxococcota</taxon>
        <taxon>Myxococcia</taxon>
        <taxon>Myxococcales</taxon>
        <taxon>Sorangiineae</taxon>
        <taxon>Pendulisporaceae</taxon>
        <taxon>Pendulispora</taxon>
    </lineage>
</organism>
<keyword evidence="6 8" id="KW-0030">Aminoacyl-tRNA synthetase</keyword>
<keyword evidence="3 8" id="KW-0479">Metal-binding</keyword>
<comment type="similarity">
    <text evidence="1 8">Belongs to the class-II aminoacyl-tRNA synthetase family.</text>
</comment>
<evidence type="ECO:0000256" key="7">
    <source>
        <dbReference type="ARBA" id="ARBA00048573"/>
    </source>
</evidence>
<dbReference type="InterPro" id="IPR012340">
    <property type="entry name" value="NA-bd_OB-fold"/>
</dbReference>
<keyword evidence="8" id="KW-0648">Protein biosynthesis</keyword>
<protein>
    <recommendedName>
        <fullName evidence="8">Lysine--tRNA ligase</fullName>
        <ecNumber evidence="8">6.1.1.6</ecNumber>
    </recommendedName>
    <alternativeName>
        <fullName evidence="8">Lysyl-tRNA synthetase</fullName>
        <shortName evidence="8">LysRS</shortName>
    </alternativeName>
</protein>
<dbReference type="SUPFAM" id="SSF50249">
    <property type="entry name" value="Nucleic acid-binding proteins"/>
    <property type="match status" value="1"/>
</dbReference>
<dbReference type="PRINTS" id="PR00982">
    <property type="entry name" value="TRNASYNTHLYS"/>
</dbReference>
<evidence type="ECO:0000256" key="8">
    <source>
        <dbReference type="HAMAP-Rule" id="MF_00252"/>
    </source>
</evidence>
<dbReference type="InterPro" id="IPR018149">
    <property type="entry name" value="Lys-tRNA-synth_II_C"/>
</dbReference>
<dbReference type="InterPro" id="IPR002313">
    <property type="entry name" value="Lys-tRNA-ligase_II"/>
</dbReference>
<keyword evidence="2 8" id="KW-0436">Ligase</keyword>
<dbReference type="Gene3D" id="2.40.50.140">
    <property type="entry name" value="Nucleic acid-binding proteins"/>
    <property type="match status" value="1"/>
</dbReference>
<dbReference type="HAMAP" id="MF_00252">
    <property type="entry name" value="Lys_tRNA_synth_class2"/>
    <property type="match status" value="1"/>
</dbReference>
<evidence type="ECO:0000256" key="2">
    <source>
        <dbReference type="ARBA" id="ARBA00022598"/>
    </source>
</evidence>
<dbReference type="PROSITE" id="PS50862">
    <property type="entry name" value="AA_TRNA_LIGASE_II"/>
    <property type="match status" value="1"/>
</dbReference>
<accession>A0ABZ2K127</accession>
<evidence type="ECO:0000256" key="1">
    <source>
        <dbReference type="ARBA" id="ARBA00008226"/>
    </source>
</evidence>
<dbReference type="InterPro" id="IPR004365">
    <property type="entry name" value="NA-bd_OB_tRNA"/>
</dbReference>
<keyword evidence="8" id="KW-0460">Magnesium</keyword>
<evidence type="ECO:0000256" key="9">
    <source>
        <dbReference type="SAM" id="MobiDB-lite"/>
    </source>
</evidence>
<evidence type="ECO:0000313" key="12">
    <source>
        <dbReference type="Proteomes" id="UP001379533"/>
    </source>
</evidence>